<dbReference type="GO" id="GO:0005868">
    <property type="term" value="C:cytoplasmic dynein complex"/>
    <property type="evidence" value="ECO:0007669"/>
    <property type="project" value="TreeGrafter"/>
</dbReference>
<evidence type="ECO:0000256" key="3">
    <source>
        <dbReference type="ARBA" id="ARBA00022574"/>
    </source>
</evidence>
<dbReference type="GO" id="GO:0045504">
    <property type="term" value="F:dynein heavy chain binding"/>
    <property type="evidence" value="ECO:0007669"/>
    <property type="project" value="TreeGrafter"/>
</dbReference>
<accession>A0A1B2JEL4</accession>
<dbReference type="AlphaFoldDB" id="A0A1B2JEL4"/>
<dbReference type="PROSITE" id="PS50082">
    <property type="entry name" value="WD_REPEATS_2"/>
    <property type="match status" value="1"/>
</dbReference>
<dbReference type="GO" id="GO:0010970">
    <property type="term" value="P:transport along microtubule"/>
    <property type="evidence" value="ECO:0007669"/>
    <property type="project" value="TreeGrafter"/>
</dbReference>
<dbReference type="PANTHER" id="PTHR12442">
    <property type="entry name" value="DYNEIN INTERMEDIATE CHAIN"/>
    <property type="match status" value="1"/>
</dbReference>
<dbReference type="SUPFAM" id="SSF50978">
    <property type="entry name" value="WD40 repeat-like"/>
    <property type="match status" value="1"/>
</dbReference>
<dbReference type="GO" id="GO:0045503">
    <property type="term" value="F:dynein light chain binding"/>
    <property type="evidence" value="ECO:0007669"/>
    <property type="project" value="TreeGrafter"/>
</dbReference>
<name>A0A1B2JEL4_PICPA</name>
<keyword evidence="2" id="KW-0963">Cytoplasm</keyword>
<proteinExistence type="predicted"/>
<dbReference type="PANTHER" id="PTHR12442:SF22">
    <property type="entry name" value="CYTOPLASMIC DYNEIN 1 INTERMEDIATE CHAIN-RELATED"/>
    <property type="match status" value="1"/>
</dbReference>
<dbReference type="Gene3D" id="2.130.10.10">
    <property type="entry name" value="YVTN repeat-like/Quinoprotein amine dehydrogenase"/>
    <property type="match status" value="2"/>
</dbReference>
<dbReference type="InterPro" id="IPR001680">
    <property type="entry name" value="WD40_rpt"/>
</dbReference>
<gene>
    <name evidence="7" type="ORF">ATY40_BA7503991</name>
</gene>
<dbReference type="Proteomes" id="UP000094565">
    <property type="component" value="Chromosome 3"/>
</dbReference>
<reference evidence="7 8" key="1">
    <citation type="submission" date="2016-02" db="EMBL/GenBank/DDBJ databases">
        <title>Comparative genomic and transcriptomic foundation for Pichia pastoris.</title>
        <authorList>
            <person name="Love K.R."/>
            <person name="Shah K.A."/>
            <person name="Whittaker C.A."/>
            <person name="Wu J."/>
            <person name="Bartlett M.C."/>
            <person name="Ma D."/>
            <person name="Leeson R.L."/>
            <person name="Priest M."/>
            <person name="Young S.K."/>
            <person name="Love J.C."/>
        </authorList>
    </citation>
    <scope>NUCLEOTIDE SEQUENCE [LARGE SCALE GENOMIC DNA]</scope>
    <source>
        <strain evidence="7 8">ATCC 28485</strain>
    </source>
</reference>
<dbReference type="InterPro" id="IPR036322">
    <property type="entry name" value="WD40_repeat_dom_sf"/>
</dbReference>
<dbReference type="PROSITE" id="PS00678">
    <property type="entry name" value="WD_REPEATS_1"/>
    <property type="match status" value="1"/>
</dbReference>
<dbReference type="EMBL" id="CP014586">
    <property type="protein sequence ID" value="ANZ76321.1"/>
    <property type="molecule type" value="Genomic_DNA"/>
</dbReference>
<dbReference type="OrthoDB" id="366230at2759"/>
<protein>
    <submittedName>
        <fullName evidence="7">BA75_03991T0</fullName>
    </submittedName>
</protein>
<comment type="subcellular location">
    <subcellularLocation>
        <location evidence="1">Cytoplasm</location>
    </subcellularLocation>
</comment>
<sequence>MSINHSRKAELEAKKARLEELRKQRLERIGNRSSIPVASHSISSVDVLVDQILQERTQESNEKSRPIQPYKEASTQVDNLPEQFDNRYDIPVVEERIIFNKSVQTEDIDWEVYENGYFHRGQGPQEGQQLQQINLEAPQSPTPSDEISDREIEQEHPFDPKLTEDTEEPDDPLVSSLVNSLRIAEETLQKKSAKDKSCAENDESLQELNSHDLLVDLELFDQELTESRPILSIDWSPHNRTLIAVSYAPAVNSISSQGMVILWNTKSPNSPETILKYTSPVSCVQFAKHASNIVIGGTVDGRLCIWDLKNLDLSHYPTQLSINDPSSGLYTGSITQIVEISSRKSFNTTATDVVTASASGVIATWSIHMLSSPVSTPIRLLGNNSQSIHSNEPIPASAMICLPSDAGYLLVGCEDGFIYRVRRFESMGLKAGIESRLKAHGIGLVTSLSFPQLQNYPHETNDFSKIFISSGLDFSIKVHRLTAHSIEDYDLDGSILQIPTDFVIMDLAFRPGFPLQFVAVGNSGSIDLYDLSEKSALPIINIFPSQQKASKKGDYIKETYDSFDELNDVSIGFNRASWDSSGAYLATAGLNGKVYILKFQNQLAKMDLDLDIDHTRQVTKLQALIAGTIDF</sequence>
<dbReference type="InterPro" id="IPR019775">
    <property type="entry name" value="WD40_repeat_CS"/>
</dbReference>
<evidence type="ECO:0000256" key="6">
    <source>
        <dbReference type="SAM" id="MobiDB-lite"/>
    </source>
</evidence>
<feature type="compositionally biased region" description="Basic and acidic residues" evidence="6">
    <location>
        <begin position="56"/>
        <end position="65"/>
    </location>
</feature>
<evidence type="ECO:0000256" key="5">
    <source>
        <dbReference type="PROSITE-ProRule" id="PRU00221"/>
    </source>
</evidence>
<evidence type="ECO:0000313" key="7">
    <source>
        <dbReference type="EMBL" id="ANZ76321.1"/>
    </source>
</evidence>
<keyword evidence="3 5" id="KW-0853">WD repeat</keyword>
<feature type="repeat" description="WD" evidence="5">
    <location>
        <begin position="274"/>
        <end position="316"/>
    </location>
</feature>
<dbReference type="InterPro" id="IPR015943">
    <property type="entry name" value="WD40/YVTN_repeat-like_dom_sf"/>
</dbReference>
<dbReference type="InterPro" id="IPR050687">
    <property type="entry name" value="Dynein_IC"/>
</dbReference>
<organism evidence="7 8">
    <name type="scientific">Komagataella pastoris</name>
    <name type="common">Yeast</name>
    <name type="synonym">Pichia pastoris</name>
    <dbReference type="NCBI Taxonomy" id="4922"/>
    <lineage>
        <taxon>Eukaryota</taxon>
        <taxon>Fungi</taxon>
        <taxon>Dikarya</taxon>
        <taxon>Ascomycota</taxon>
        <taxon>Saccharomycotina</taxon>
        <taxon>Pichiomycetes</taxon>
        <taxon>Pichiales</taxon>
        <taxon>Pichiaceae</taxon>
        <taxon>Komagataella</taxon>
    </lineage>
</organism>
<keyword evidence="8" id="KW-1185">Reference proteome</keyword>
<evidence type="ECO:0000256" key="2">
    <source>
        <dbReference type="ARBA" id="ARBA00022490"/>
    </source>
</evidence>
<dbReference type="GO" id="GO:0005737">
    <property type="term" value="C:cytoplasm"/>
    <property type="evidence" value="ECO:0007669"/>
    <property type="project" value="UniProtKB-SubCell"/>
</dbReference>
<evidence type="ECO:0000256" key="1">
    <source>
        <dbReference type="ARBA" id="ARBA00004496"/>
    </source>
</evidence>
<keyword evidence="4" id="KW-0677">Repeat</keyword>
<dbReference type="SMART" id="SM00320">
    <property type="entry name" value="WD40"/>
    <property type="match status" value="5"/>
</dbReference>
<dbReference type="Pfam" id="PF00400">
    <property type="entry name" value="WD40"/>
    <property type="match status" value="1"/>
</dbReference>
<feature type="region of interest" description="Disordered" evidence="6">
    <location>
        <begin position="56"/>
        <end position="76"/>
    </location>
</feature>
<evidence type="ECO:0000256" key="4">
    <source>
        <dbReference type="ARBA" id="ARBA00022737"/>
    </source>
</evidence>
<evidence type="ECO:0000313" key="8">
    <source>
        <dbReference type="Proteomes" id="UP000094565"/>
    </source>
</evidence>